<dbReference type="STRING" id="1658172.A0A1B7NQ72"/>
<dbReference type="OrthoDB" id="2142213at2759"/>
<evidence type="ECO:0000313" key="3">
    <source>
        <dbReference type="Proteomes" id="UP000091918"/>
    </source>
</evidence>
<evidence type="ECO:0000256" key="1">
    <source>
        <dbReference type="SAM" id="SignalP"/>
    </source>
</evidence>
<name>A0A1B7NQ72_9EURO</name>
<dbReference type="AlphaFoldDB" id="A0A1B7NQ72"/>
<dbReference type="Proteomes" id="UP000091918">
    <property type="component" value="Unassembled WGS sequence"/>
</dbReference>
<evidence type="ECO:0000313" key="2">
    <source>
        <dbReference type="EMBL" id="OAX78973.1"/>
    </source>
</evidence>
<organism evidence="2 3">
    <name type="scientific">Emergomyces africanus</name>
    <dbReference type="NCBI Taxonomy" id="1955775"/>
    <lineage>
        <taxon>Eukaryota</taxon>
        <taxon>Fungi</taxon>
        <taxon>Dikarya</taxon>
        <taxon>Ascomycota</taxon>
        <taxon>Pezizomycotina</taxon>
        <taxon>Eurotiomycetes</taxon>
        <taxon>Eurotiomycetidae</taxon>
        <taxon>Onygenales</taxon>
        <taxon>Ajellomycetaceae</taxon>
        <taxon>Emergomyces</taxon>
    </lineage>
</organism>
<feature type="signal peptide" evidence="1">
    <location>
        <begin position="1"/>
        <end position="18"/>
    </location>
</feature>
<keyword evidence="1" id="KW-0732">Signal</keyword>
<accession>A0A1B7NQ72</accession>
<gene>
    <name evidence="2" type="ORF">ACJ72_06714</name>
</gene>
<comment type="caution">
    <text evidence="2">The sequence shown here is derived from an EMBL/GenBank/DDBJ whole genome shotgun (WGS) entry which is preliminary data.</text>
</comment>
<keyword evidence="3" id="KW-1185">Reference proteome</keyword>
<feature type="chain" id="PRO_5008598152" description="Lysine-specific metallo-endopeptidase domain-containing protein" evidence="1">
    <location>
        <begin position="19"/>
        <end position="541"/>
    </location>
</feature>
<proteinExistence type="predicted"/>
<dbReference type="EMBL" id="LGUA01001216">
    <property type="protein sequence ID" value="OAX78973.1"/>
    <property type="molecule type" value="Genomic_DNA"/>
</dbReference>
<evidence type="ECO:0008006" key="4">
    <source>
        <dbReference type="Google" id="ProtNLM"/>
    </source>
</evidence>
<protein>
    <recommendedName>
        <fullName evidence="4">Lysine-specific metallo-endopeptidase domain-containing protein</fullName>
    </recommendedName>
</protein>
<reference evidence="2 3" key="1">
    <citation type="submission" date="2015-07" db="EMBL/GenBank/DDBJ databases">
        <title>Emmonsia species relationships and genome sequence.</title>
        <authorList>
            <person name="Cuomo C.A."/>
            <person name="Schwartz I.S."/>
            <person name="Kenyon C."/>
            <person name="de Hoog G.S."/>
            <person name="Govender N.P."/>
            <person name="Botha A."/>
            <person name="Moreno L."/>
            <person name="de Vries M."/>
            <person name="Munoz J.F."/>
            <person name="Stielow J.B."/>
        </authorList>
    </citation>
    <scope>NUCLEOTIDE SEQUENCE [LARGE SCALE GENOMIC DNA]</scope>
    <source>
        <strain evidence="2 3">CBS 136260</strain>
    </source>
</reference>
<sequence>MGVLTLLCHWILLRLASAQFDRKPLVRSVRDWDLKFANALPAPQDYSLTTWSEDDIARGLPGGSTWIASYYDENSPRYCREELSIYNVTFSDCPEPWLVGHCAKGGKTTIEETISLLASLPASARGVISDVFYTYIESGQSLKTAHKNSVLLAGSFQPADGLNMMLKALWSDGSGPPIQAVKDAIAADTCVADEAAAAEVKQNIYAKVVDAGLAVAAYLKFVNDPPLDVSCMSHQLKLFENMLNDRWDAPGQCPNKIPPNLDKPKTVLFRRGLGELNSDPVLGAGPAKVVRWKKSDGYPEFCWNEARAKRSSTDNRVRCEPDRLTVYNITYPDCGEDPWALCRCSDAQESVEEMVTRFGRVPPGLRSSVRHLIAFEHPSSAGITIVPWNMIMIFGNSSDSVYFHESSHCRDQGFHNSRAFKRAKELDSCWPTQYSKTSDAELFAELGVAHLYDRSGKTLLERGFNPACLSNGLRAISKYVGDDYKRSGKCFKRRPNSPIVHPTAAQILNLEQYVSDVELEDFSNPSPSIWEYPNEIHEDSL</sequence>